<organism evidence="2 3">
    <name type="scientific">Brevundimonas halotolerans</name>
    <dbReference type="NCBI Taxonomy" id="69670"/>
    <lineage>
        <taxon>Bacteria</taxon>
        <taxon>Pseudomonadati</taxon>
        <taxon>Pseudomonadota</taxon>
        <taxon>Alphaproteobacteria</taxon>
        <taxon>Caulobacterales</taxon>
        <taxon>Caulobacteraceae</taxon>
        <taxon>Brevundimonas</taxon>
    </lineage>
</organism>
<dbReference type="EMBL" id="JACIJB010000001">
    <property type="protein sequence ID" value="MBB5659431.1"/>
    <property type="molecule type" value="Genomic_DNA"/>
</dbReference>
<keyword evidence="1" id="KW-0812">Transmembrane</keyword>
<accession>A0A7W9A128</accession>
<feature type="transmembrane region" description="Helical" evidence="1">
    <location>
        <begin position="363"/>
        <end position="388"/>
    </location>
</feature>
<sequence>MNTAAAIRAHRGPAIFSIGLRPFYLFSALWSAIAAPLWLYAFLSGGPVGLSWHVHEMLFGYTGGIVVGFLLTAVPNWTGRLPVVGTPLALLFGLWLAGRGAMLAMALDANLAAAIWPLMVDGLFLFAMAFVVWREVLTGRNWRNVPVALMVTIFALANAGFHLESGAGGVANLSTRLGLAVVAMLIAVIGGRVTPSFTRNWQIRRGGPLPAVVGRFDAVTLAVTAVGLIAWGIAPAHPLAGALMLSAGGLNLLRLIRWRGDATAAEPLVWILHLGYLWLAAGLFLTGLSAAAPGLVPPTVGVHALTAGAIGVMTLAIMTRASRGHTGRPLNAGKVEVLIYVLVNAAALTRVVGGLIPDIYQPLLIASATLWSAAFLTFAIGYAPMLLLPRPDRR</sequence>
<dbReference type="InterPro" id="IPR010266">
    <property type="entry name" value="NnrS"/>
</dbReference>
<feature type="transmembrane region" description="Helical" evidence="1">
    <location>
        <begin position="145"/>
        <end position="161"/>
    </location>
</feature>
<dbReference type="Proteomes" id="UP000548978">
    <property type="component" value="Unassembled WGS sequence"/>
</dbReference>
<dbReference type="AlphaFoldDB" id="A0A7W9A128"/>
<keyword evidence="3" id="KW-1185">Reference proteome</keyword>
<dbReference type="Pfam" id="PF05940">
    <property type="entry name" value="NnrS"/>
    <property type="match status" value="1"/>
</dbReference>
<feature type="transmembrane region" description="Helical" evidence="1">
    <location>
        <begin position="300"/>
        <end position="317"/>
    </location>
</feature>
<dbReference type="RefSeq" id="WP_123286438.1">
    <property type="nucleotide sequence ID" value="NZ_JACIJB010000001.1"/>
</dbReference>
<keyword evidence="1" id="KW-1133">Transmembrane helix</keyword>
<evidence type="ECO:0000256" key="1">
    <source>
        <dbReference type="SAM" id="Phobius"/>
    </source>
</evidence>
<feature type="transmembrane region" description="Helical" evidence="1">
    <location>
        <begin position="89"/>
        <end position="107"/>
    </location>
</feature>
<evidence type="ECO:0000313" key="2">
    <source>
        <dbReference type="EMBL" id="MBB5659431.1"/>
    </source>
</evidence>
<reference evidence="2 3" key="1">
    <citation type="submission" date="2020-08" db="EMBL/GenBank/DDBJ databases">
        <title>Genomic Encyclopedia of Type Strains, Phase IV (KMG-IV): sequencing the most valuable type-strain genomes for metagenomic binning, comparative biology and taxonomic classification.</title>
        <authorList>
            <person name="Goeker M."/>
        </authorList>
    </citation>
    <scope>NUCLEOTIDE SEQUENCE [LARGE SCALE GENOMIC DNA]</scope>
    <source>
        <strain evidence="2 3">DSM 24448</strain>
    </source>
</reference>
<feature type="transmembrane region" description="Helical" evidence="1">
    <location>
        <begin position="268"/>
        <end position="288"/>
    </location>
</feature>
<feature type="transmembrane region" description="Helical" evidence="1">
    <location>
        <begin position="113"/>
        <end position="133"/>
    </location>
</feature>
<evidence type="ECO:0000313" key="3">
    <source>
        <dbReference type="Proteomes" id="UP000548978"/>
    </source>
</evidence>
<name>A0A7W9A128_9CAUL</name>
<feature type="transmembrane region" description="Helical" evidence="1">
    <location>
        <begin position="212"/>
        <end position="233"/>
    </location>
</feature>
<feature type="transmembrane region" description="Helical" evidence="1">
    <location>
        <begin position="337"/>
        <end position="357"/>
    </location>
</feature>
<keyword evidence="1" id="KW-0472">Membrane</keyword>
<proteinExistence type="predicted"/>
<comment type="caution">
    <text evidence="2">The sequence shown here is derived from an EMBL/GenBank/DDBJ whole genome shotgun (WGS) entry which is preliminary data.</text>
</comment>
<feature type="transmembrane region" description="Helical" evidence="1">
    <location>
        <begin position="58"/>
        <end position="77"/>
    </location>
</feature>
<feature type="transmembrane region" description="Helical" evidence="1">
    <location>
        <begin position="23"/>
        <end position="43"/>
    </location>
</feature>
<feature type="transmembrane region" description="Helical" evidence="1">
    <location>
        <begin position="239"/>
        <end position="256"/>
    </location>
</feature>
<feature type="transmembrane region" description="Helical" evidence="1">
    <location>
        <begin position="173"/>
        <end position="191"/>
    </location>
</feature>
<dbReference type="OrthoDB" id="9770040at2"/>
<protein>
    <submittedName>
        <fullName evidence="2">Uncharacterized protein involved in response to NO</fullName>
    </submittedName>
</protein>
<gene>
    <name evidence="2" type="ORF">FHS65_000149</name>
</gene>